<keyword evidence="4" id="KW-1003">Cell membrane</keyword>
<dbReference type="InterPro" id="IPR000516">
    <property type="entry name" value="Ni-dep_Hydgase_cyt-B"/>
</dbReference>
<keyword evidence="3" id="KW-0813">Transport</keyword>
<dbReference type="GO" id="GO:0009055">
    <property type="term" value="F:electron transfer activity"/>
    <property type="evidence" value="ECO:0007669"/>
    <property type="project" value="InterPro"/>
</dbReference>
<dbReference type="RefSeq" id="WP_068671625.1">
    <property type="nucleotide sequence ID" value="NZ_LWLG01000017.1"/>
</dbReference>
<feature type="transmembrane region" description="Helical" evidence="12">
    <location>
        <begin position="154"/>
        <end position="175"/>
    </location>
</feature>
<keyword evidence="15" id="KW-1185">Reference proteome</keyword>
<keyword evidence="10" id="KW-0408">Iron</keyword>
<evidence type="ECO:0000256" key="1">
    <source>
        <dbReference type="ARBA" id="ARBA00004651"/>
    </source>
</evidence>
<keyword evidence="7" id="KW-0479">Metal-binding</keyword>
<accession>A0A179D244</accession>
<comment type="caution">
    <text evidence="14">The sequence shown here is derived from an EMBL/GenBank/DDBJ whole genome shotgun (WGS) entry which is preliminary data.</text>
</comment>
<dbReference type="AlphaFoldDB" id="A0A179D244"/>
<dbReference type="PANTHER" id="PTHR30485">
    <property type="entry name" value="NI/FE-HYDROGENASE 1 B-TYPE CYTOCHROME SUBUNIT"/>
    <property type="match status" value="1"/>
</dbReference>
<dbReference type="InterPro" id="IPR016174">
    <property type="entry name" value="Di-haem_cyt_TM"/>
</dbReference>
<keyword evidence="5" id="KW-0349">Heme</keyword>
<sequence>MKEKIFLYPRFERFWHWTQAFLIVLLLLSGFEIHGSLRIWGFEKAYYLHVYCAAGLLILTAFSIFWHLTTGSWRHYWPVKEKIPQICYYYAVGIFRREAHPFEKRPDQKLNPLQRIVYLFLKIFLYPLQFVTGGMLFLYKWWPKLGIKATFSGTVYWHLLGAYAFLLFFILHIYLTTTTRPWYNHIRAMVLGWEEVEVR</sequence>
<feature type="transmembrane region" description="Helical" evidence="12">
    <location>
        <begin position="14"/>
        <end position="33"/>
    </location>
</feature>
<evidence type="ECO:0000256" key="7">
    <source>
        <dbReference type="ARBA" id="ARBA00022723"/>
    </source>
</evidence>
<dbReference type="EMBL" id="LWLG01000017">
    <property type="protein sequence ID" value="OAQ20063.1"/>
    <property type="molecule type" value="Genomic_DNA"/>
</dbReference>
<keyword evidence="9 12" id="KW-1133">Transmembrane helix</keyword>
<protein>
    <submittedName>
        <fullName evidence="14">Thiosulfate reductase cytochrome b subunit</fullName>
    </submittedName>
</protein>
<name>A0A179D244_9BACT</name>
<feature type="domain" description="Cytochrome b561 bacterial/Ni-hydrogenase" evidence="13">
    <location>
        <begin position="8"/>
        <end position="191"/>
    </location>
</feature>
<feature type="transmembrane region" description="Helical" evidence="12">
    <location>
        <begin position="45"/>
        <end position="68"/>
    </location>
</feature>
<keyword evidence="6 12" id="KW-0812">Transmembrane</keyword>
<comment type="similarity">
    <text evidence="2">Belongs to the HupC/HyaC/HydC family.</text>
</comment>
<evidence type="ECO:0000256" key="6">
    <source>
        <dbReference type="ARBA" id="ARBA00022692"/>
    </source>
</evidence>
<dbReference type="PRINTS" id="PR00161">
    <property type="entry name" value="NIHGNASECYTB"/>
</dbReference>
<evidence type="ECO:0000256" key="8">
    <source>
        <dbReference type="ARBA" id="ARBA00022982"/>
    </source>
</evidence>
<dbReference type="Proteomes" id="UP000078390">
    <property type="component" value="Unassembled WGS sequence"/>
</dbReference>
<evidence type="ECO:0000256" key="2">
    <source>
        <dbReference type="ARBA" id="ARBA00008622"/>
    </source>
</evidence>
<dbReference type="InterPro" id="IPR051542">
    <property type="entry name" value="Hydrogenase_cytochrome"/>
</dbReference>
<reference evidence="14 15" key="1">
    <citation type="submission" date="2016-04" db="EMBL/GenBank/DDBJ databases">
        <title>Genome analysis of Thermosulfurimonas dismutans, the first thermophilic sulfur-disproportionating bacterium of the phylum Thermodesulfobacteria.</title>
        <authorList>
            <person name="Mardanov A.V."/>
            <person name="Beletsky A.V."/>
            <person name="Kadnikov V.V."/>
            <person name="Slobodkin A.I."/>
            <person name="Ravin N.V."/>
        </authorList>
    </citation>
    <scope>NUCLEOTIDE SEQUENCE [LARGE SCALE GENOMIC DNA]</scope>
    <source>
        <strain evidence="14 15">S95</strain>
    </source>
</reference>
<dbReference type="Pfam" id="PF01292">
    <property type="entry name" value="Ni_hydr_CYTB"/>
    <property type="match status" value="1"/>
</dbReference>
<dbReference type="PATRIC" id="fig|999894.6.peg.1883"/>
<evidence type="ECO:0000256" key="9">
    <source>
        <dbReference type="ARBA" id="ARBA00022989"/>
    </source>
</evidence>
<gene>
    <name evidence="14" type="ORF">TDIS_1883</name>
</gene>
<evidence type="ECO:0000313" key="15">
    <source>
        <dbReference type="Proteomes" id="UP000078390"/>
    </source>
</evidence>
<evidence type="ECO:0000256" key="3">
    <source>
        <dbReference type="ARBA" id="ARBA00022448"/>
    </source>
</evidence>
<keyword evidence="8" id="KW-0249">Electron transport</keyword>
<keyword evidence="11 12" id="KW-0472">Membrane</keyword>
<dbReference type="STRING" id="999894.TDIS_1883"/>
<dbReference type="GO" id="GO:0020037">
    <property type="term" value="F:heme binding"/>
    <property type="evidence" value="ECO:0007669"/>
    <property type="project" value="TreeGrafter"/>
</dbReference>
<feature type="transmembrane region" description="Helical" evidence="12">
    <location>
        <begin position="116"/>
        <end position="142"/>
    </location>
</feature>
<evidence type="ECO:0000259" key="13">
    <source>
        <dbReference type="Pfam" id="PF01292"/>
    </source>
</evidence>
<comment type="subcellular location">
    <subcellularLocation>
        <location evidence="1">Cell membrane</location>
        <topology evidence="1">Multi-pass membrane protein</topology>
    </subcellularLocation>
</comment>
<dbReference type="Gene3D" id="1.20.950.20">
    <property type="entry name" value="Transmembrane di-heme cytochromes, Chain C"/>
    <property type="match status" value="1"/>
</dbReference>
<organism evidence="14 15">
    <name type="scientific">Thermosulfurimonas dismutans</name>
    <dbReference type="NCBI Taxonomy" id="999894"/>
    <lineage>
        <taxon>Bacteria</taxon>
        <taxon>Pseudomonadati</taxon>
        <taxon>Thermodesulfobacteriota</taxon>
        <taxon>Thermodesulfobacteria</taxon>
        <taxon>Thermodesulfobacteriales</taxon>
        <taxon>Thermodesulfobacteriaceae</taxon>
        <taxon>Thermosulfurimonas</taxon>
    </lineage>
</organism>
<dbReference type="GO" id="GO:0022904">
    <property type="term" value="P:respiratory electron transport chain"/>
    <property type="evidence" value="ECO:0007669"/>
    <property type="project" value="InterPro"/>
</dbReference>
<evidence type="ECO:0000256" key="4">
    <source>
        <dbReference type="ARBA" id="ARBA00022475"/>
    </source>
</evidence>
<dbReference type="GO" id="GO:0005506">
    <property type="term" value="F:iron ion binding"/>
    <property type="evidence" value="ECO:0007669"/>
    <property type="project" value="InterPro"/>
</dbReference>
<evidence type="ECO:0000256" key="5">
    <source>
        <dbReference type="ARBA" id="ARBA00022617"/>
    </source>
</evidence>
<evidence type="ECO:0000256" key="11">
    <source>
        <dbReference type="ARBA" id="ARBA00023136"/>
    </source>
</evidence>
<dbReference type="PANTHER" id="PTHR30485:SF1">
    <property type="entry name" value="CYTOCHROME YDHU-RELATED"/>
    <property type="match status" value="1"/>
</dbReference>
<evidence type="ECO:0000313" key="14">
    <source>
        <dbReference type="EMBL" id="OAQ20063.1"/>
    </source>
</evidence>
<proteinExistence type="inferred from homology"/>
<evidence type="ECO:0000256" key="12">
    <source>
        <dbReference type="SAM" id="Phobius"/>
    </source>
</evidence>
<dbReference type="OrthoDB" id="197262at2"/>
<evidence type="ECO:0000256" key="10">
    <source>
        <dbReference type="ARBA" id="ARBA00023004"/>
    </source>
</evidence>
<dbReference type="GO" id="GO:0005886">
    <property type="term" value="C:plasma membrane"/>
    <property type="evidence" value="ECO:0007669"/>
    <property type="project" value="UniProtKB-SubCell"/>
</dbReference>
<dbReference type="SUPFAM" id="SSF81342">
    <property type="entry name" value="Transmembrane di-heme cytochromes"/>
    <property type="match status" value="1"/>
</dbReference>
<dbReference type="InterPro" id="IPR011577">
    <property type="entry name" value="Cyt_b561_bac/Ni-Hgenase"/>
</dbReference>